<reference evidence="3" key="1">
    <citation type="submission" date="2022-10" db="EMBL/GenBank/DDBJ databases">
        <title>Novel sulphate-reducing endosymbionts in the free-living metamonad Anaeramoeba.</title>
        <authorList>
            <person name="Jerlstrom-Hultqvist J."/>
            <person name="Cepicka I."/>
            <person name="Gallot-Lavallee L."/>
            <person name="Salas-Leiva D."/>
            <person name="Curtis B.A."/>
            <person name="Zahonova K."/>
            <person name="Pipaliya S."/>
            <person name="Dacks J."/>
            <person name="Roger A.J."/>
        </authorList>
    </citation>
    <scope>NUCLEOTIDE SEQUENCE</scope>
    <source>
        <strain evidence="3">BMAN</strain>
    </source>
</reference>
<name>A0A9Q0RFJ7_ANAIG</name>
<feature type="domain" description="Macro" evidence="2">
    <location>
        <begin position="63"/>
        <end position="243"/>
    </location>
</feature>
<keyword evidence="4" id="KW-1185">Reference proteome</keyword>
<dbReference type="InterPro" id="IPR002589">
    <property type="entry name" value="Macro_dom"/>
</dbReference>
<dbReference type="Gene3D" id="3.40.220.10">
    <property type="entry name" value="Leucine Aminopeptidase, subunit E, domain 1"/>
    <property type="match status" value="1"/>
</dbReference>
<dbReference type="EMBL" id="JAPDFW010000044">
    <property type="protein sequence ID" value="KAJ5078971.1"/>
    <property type="molecule type" value="Genomic_DNA"/>
</dbReference>
<dbReference type="Proteomes" id="UP001149090">
    <property type="component" value="Unassembled WGS sequence"/>
</dbReference>
<dbReference type="OrthoDB" id="6133115at2759"/>
<evidence type="ECO:0000259" key="2">
    <source>
        <dbReference type="PROSITE" id="PS51154"/>
    </source>
</evidence>
<proteinExistence type="predicted"/>
<dbReference type="PROSITE" id="PS51154">
    <property type="entry name" value="MACRO"/>
    <property type="match status" value="1"/>
</dbReference>
<organism evidence="3 4">
    <name type="scientific">Anaeramoeba ignava</name>
    <name type="common">Anaerobic marine amoeba</name>
    <dbReference type="NCBI Taxonomy" id="1746090"/>
    <lineage>
        <taxon>Eukaryota</taxon>
        <taxon>Metamonada</taxon>
        <taxon>Anaeramoebidae</taxon>
        <taxon>Anaeramoeba</taxon>
    </lineage>
</organism>
<sequence length="245" mass="27721">MSEQEKEQEKEQESEKELEKELEEKFEEKKPLEYIPLSEIVRWNAHAGLYLAKTHPDWIKESKKLYGKNEEINRKIGLFAANICHIECDAIQNSANGNLIPGGGGMNGEVHKNAGPELSEACLKIGRCDPGKTKITPAYHLPSKYILHSVGPDDQNLDLLKSAYQTALNYVSDKTFQIKSLALAALSTGTHSIPYEKATRVALSVVRDWLDVKDNLDNIDLVIFVMNSPQLFEVYERLMLEYFPI</sequence>
<evidence type="ECO:0000256" key="1">
    <source>
        <dbReference type="SAM" id="MobiDB-lite"/>
    </source>
</evidence>
<dbReference type="PANTHER" id="PTHR11106">
    <property type="entry name" value="GANGLIOSIDE INDUCED DIFFERENTIATION ASSOCIATED PROTEIN 2-RELATED"/>
    <property type="match status" value="1"/>
</dbReference>
<dbReference type="OMA" id="CTFMPID"/>
<comment type="caution">
    <text evidence="3">The sequence shown here is derived from an EMBL/GenBank/DDBJ whole genome shotgun (WGS) entry which is preliminary data.</text>
</comment>
<accession>A0A9Q0RFJ7</accession>
<dbReference type="InterPro" id="IPR043472">
    <property type="entry name" value="Macro_dom-like"/>
</dbReference>
<gene>
    <name evidence="3" type="ORF">M0811_04694</name>
</gene>
<dbReference type="SUPFAM" id="SSF52949">
    <property type="entry name" value="Macro domain-like"/>
    <property type="match status" value="1"/>
</dbReference>
<evidence type="ECO:0000313" key="3">
    <source>
        <dbReference type="EMBL" id="KAJ5078971.1"/>
    </source>
</evidence>
<dbReference type="PANTHER" id="PTHR11106:SF27">
    <property type="entry name" value="MACRO DOMAIN-CONTAINING PROTEIN"/>
    <property type="match status" value="1"/>
</dbReference>
<protein>
    <submittedName>
        <fullName evidence="3">Adp-ribose glycohydrolase macrod2</fullName>
    </submittedName>
</protein>
<dbReference type="Pfam" id="PF01661">
    <property type="entry name" value="Macro"/>
    <property type="match status" value="1"/>
</dbReference>
<evidence type="ECO:0000313" key="4">
    <source>
        <dbReference type="Proteomes" id="UP001149090"/>
    </source>
</evidence>
<dbReference type="SMART" id="SM00506">
    <property type="entry name" value="A1pp"/>
    <property type="match status" value="1"/>
</dbReference>
<dbReference type="AlphaFoldDB" id="A0A9Q0RFJ7"/>
<feature type="region of interest" description="Disordered" evidence="1">
    <location>
        <begin position="1"/>
        <end position="25"/>
    </location>
</feature>